<gene>
    <name evidence="2" type="ORF">BBW65_05475</name>
</gene>
<evidence type="ECO:0000256" key="1">
    <source>
        <dbReference type="SAM" id="Phobius"/>
    </source>
</evidence>
<dbReference type="EMBL" id="CP016503">
    <property type="protein sequence ID" value="ANV98281.1"/>
    <property type="molecule type" value="Genomic_DNA"/>
</dbReference>
<accession>A0A1B1U6C6</accession>
<dbReference type="OrthoDB" id="5327097at2"/>
<evidence type="ECO:0000313" key="3">
    <source>
        <dbReference type="Proteomes" id="UP000092884"/>
    </source>
</evidence>
<proteinExistence type="predicted"/>
<keyword evidence="1" id="KW-0472">Membrane</keyword>
<name>A0A1B1U6C6_9HELI</name>
<dbReference type="AlphaFoldDB" id="A0A1B1U6C6"/>
<dbReference type="KEGG" id="het:BBW65_05475"/>
<keyword evidence="3" id="KW-1185">Reference proteome</keyword>
<organism evidence="2 3">
    <name type="scientific">Helicobacter enhydrae</name>
    <dbReference type="NCBI Taxonomy" id="222136"/>
    <lineage>
        <taxon>Bacteria</taxon>
        <taxon>Pseudomonadati</taxon>
        <taxon>Campylobacterota</taxon>
        <taxon>Epsilonproteobacteria</taxon>
        <taxon>Campylobacterales</taxon>
        <taxon>Helicobacteraceae</taxon>
        <taxon>Helicobacter</taxon>
    </lineage>
</organism>
<protein>
    <submittedName>
        <fullName evidence="2">Uncharacterized protein</fullName>
    </submittedName>
</protein>
<keyword evidence="1" id="KW-1133">Transmembrane helix</keyword>
<keyword evidence="1" id="KW-0812">Transmembrane</keyword>
<reference evidence="3" key="1">
    <citation type="submission" date="2016-07" db="EMBL/GenBank/DDBJ databases">
        <authorList>
            <person name="Florea S."/>
            <person name="Webb J.S."/>
            <person name="Jaromczyk J."/>
            <person name="Schardl C.L."/>
        </authorList>
    </citation>
    <scope>NUCLEOTIDE SEQUENCE [LARGE SCALE GENOMIC DNA]</scope>
    <source>
        <strain evidence="3">MIT 01-6242</strain>
    </source>
</reference>
<dbReference type="Proteomes" id="UP000092884">
    <property type="component" value="Chromosome"/>
</dbReference>
<sequence>MKHFFISSFLSTKDYLAQWLNTRSTREIYLLYIVFALILFYAIEPMATSLHYKIEHTTQQIQALKLQTKLEKDFILSLQNKSASPQNIQDSLKQEQALHQQILQKINALESHTTSYHSLLELFPSIQIIQSKILENQSVKLLIKGNVTHFLQDLTHIQALIKLTQLQYTQERFEVELKLLQTLPIPQLPQQLSYTPNEITDILSLQKHNTTKLSLEAILNSRAKINGVWLSNGESIGEYTIQQITRSSVILTSKHHTITLKLHSKGIFK</sequence>
<dbReference type="RefSeq" id="WP_066340805.1">
    <property type="nucleotide sequence ID" value="NZ_CP016503.1"/>
</dbReference>
<feature type="transmembrane region" description="Helical" evidence="1">
    <location>
        <begin position="28"/>
        <end position="43"/>
    </location>
</feature>
<dbReference type="STRING" id="222136.BBW65_05475"/>
<evidence type="ECO:0000313" key="2">
    <source>
        <dbReference type="EMBL" id="ANV98281.1"/>
    </source>
</evidence>